<dbReference type="Gene3D" id="2.60.40.10">
    <property type="entry name" value="Immunoglobulins"/>
    <property type="match status" value="1"/>
</dbReference>
<sequence length="210" mass="23800">MMKMFHSVQLLMVITLLGVGHVHCQIRYVETGTSYTFNPTVTAAFESVLWKFNNEKVVEYEDGIVRWFQFNGLFDKETGDLTLNGLKKTQSGWYESEILVSGKLQTKKYEIQVIDAVPQPQSPGKTLPITAVTDHTTMYNCTTKNPVSEKHSEIFLKDCYPDQGTSAIVVALAVSFTAILITLLALIYYSCWRGHKDMDMTFTIVEYAED</sequence>
<feature type="chain" id="PRO_5035826638" evidence="6">
    <location>
        <begin position="25"/>
        <end position="210"/>
    </location>
</feature>
<dbReference type="Proteomes" id="UP000752171">
    <property type="component" value="Unassembled WGS sequence"/>
</dbReference>
<dbReference type="EMBL" id="JAICCE010000011">
    <property type="protein sequence ID" value="KAG9271379.1"/>
    <property type="molecule type" value="Genomic_DNA"/>
</dbReference>
<protein>
    <submittedName>
        <fullName evidence="7">CD48 antigen-like</fullName>
    </submittedName>
</protein>
<evidence type="ECO:0000256" key="5">
    <source>
        <dbReference type="SAM" id="Phobius"/>
    </source>
</evidence>
<name>A0A8T2LIN6_ASTMX</name>
<dbReference type="InterPro" id="IPR015631">
    <property type="entry name" value="CD2/SLAM_rcpt"/>
</dbReference>
<comment type="subcellular location">
    <subcellularLocation>
        <location evidence="1">Membrane</location>
    </subcellularLocation>
</comment>
<dbReference type="PANTHER" id="PTHR12080:SF134">
    <property type="entry name" value="CD48 ANTIGEN"/>
    <property type="match status" value="1"/>
</dbReference>
<dbReference type="PANTHER" id="PTHR12080">
    <property type="entry name" value="SIGNALING LYMPHOCYTIC ACTIVATION MOLECULE"/>
    <property type="match status" value="1"/>
</dbReference>
<evidence type="ECO:0000256" key="1">
    <source>
        <dbReference type="ARBA" id="ARBA00004370"/>
    </source>
</evidence>
<accession>A0A8T2LIN6</accession>
<evidence type="ECO:0000256" key="4">
    <source>
        <dbReference type="ARBA" id="ARBA00023180"/>
    </source>
</evidence>
<dbReference type="InterPro" id="IPR013783">
    <property type="entry name" value="Ig-like_fold"/>
</dbReference>
<reference evidence="7 8" key="1">
    <citation type="submission" date="2021-07" db="EMBL/GenBank/DDBJ databases">
        <authorList>
            <person name="Imarazene B."/>
            <person name="Zahm M."/>
            <person name="Klopp C."/>
            <person name="Cabau C."/>
            <person name="Beille S."/>
            <person name="Jouanno E."/>
            <person name="Castinel A."/>
            <person name="Lluch J."/>
            <person name="Gil L."/>
            <person name="Kuchtly C."/>
            <person name="Lopez Roques C."/>
            <person name="Donnadieu C."/>
            <person name="Parrinello H."/>
            <person name="Journot L."/>
            <person name="Du K."/>
            <person name="Schartl M."/>
            <person name="Retaux S."/>
            <person name="Guiguen Y."/>
        </authorList>
    </citation>
    <scope>NUCLEOTIDE SEQUENCE [LARGE SCALE GENOMIC DNA]</scope>
    <source>
        <strain evidence="7">Pach_M1</strain>
        <tissue evidence="7">Testis</tissue>
    </source>
</reference>
<proteinExistence type="predicted"/>
<dbReference type="AlphaFoldDB" id="A0A8T2LIN6"/>
<evidence type="ECO:0000256" key="2">
    <source>
        <dbReference type="ARBA" id="ARBA00022729"/>
    </source>
</evidence>
<keyword evidence="5" id="KW-0812">Transmembrane</keyword>
<evidence type="ECO:0000313" key="7">
    <source>
        <dbReference type="EMBL" id="KAG9271379.1"/>
    </source>
</evidence>
<evidence type="ECO:0000256" key="3">
    <source>
        <dbReference type="ARBA" id="ARBA00023136"/>
    </source>
</evidence>
<dbReference type="GO" id="GO:0016020">
    <property type="term" value="C:membrane"/>
    <property type="evidence" value="ECO:0007669"/>
    <property type="project" value="UniProtKB-SubCell"/>
</dbReference>
<feature type="signal peptide" evidence="6">
    <location>
        <begin position="1"/>
        <end position="24"/>
    </location>
</feature>
<feature type="transmembrane region" description="Helical" evidence="5">
    <location>
        <begin position="167"/>
        <end position="189"/>
    </location>
</feature>
<gene>
    <name evidence="7" type="ORF">AMEX_G14296</name>
</gene>
<evidence type="ECO:0000256" key="6">
    <source>
        <dbReference type="SAM" id="SignalP"/>
    </source>
</evidence>
<organism evidence="7 8">
    <name type="scientific">Astyanax mexicanus</name>
    <name type="common">Blind cave fish</name>
    <name type="synonym">Astyanax fasciatus mexicanus</name>
    <dbReference type="NCBI Taxonomy" id="7994"/>
    <lineage>
        <taxon>Eukaryota</taxon>
        <taxon>Metazoa</taxon>
        <taxon>Chordata</taxon>
        <taxon>Craniata</taxon>
        <taxon>Vertebrata</taxon>
        <taxon>Euteleostomi</taxon>
        <taxon>Actinopterygii</taxon>
        <taxon>Neopterygii</taxon>
        <taxon>Teleostei</taxon>
        <taxon>Ostariophysi</taxon>
        <taxon>Characiformes</taxon>
        <taxon>Characoidei</taxon>
        <taxon>Acestrorhamphidae</taxon>
        <taxon>Acestrorhamphinae</taxon>
        <taxon>Astyanax</taxon>
    </lineage>
</organism>
<keyword evidence="2 6" id="KW-0732">Signal</keyword>
<keyword evidence="4" id="KW-0325">Glycoprotein</keyword>
<keyword evidence="3 5" id="KW-0472">Membrane</keyword>
<comment type="caution">
    <text evidence="7">The sequence shown here is derived from an EMBL/GenBank/DDBJ whole genome shotgun (WGS) entry which is preliminary data.</text>
</comment>
<evidence type="ECO:0000313" key="8">
    <source>
        <dbReference type="Proteomes" id="UP000752171"/>
    </source>
</evidence>
<keyword evidence="5" id="KW-1133">Transmembrane helix</keyword>